<dbReference type="GeneID" id="36584992"/>
<organism evidence="2 3">
    <name type="scientific">Hyaloscypha bicolor E</name>
    <dbReference type="NCBI Taxonomy" id="1095630"/>
    <lineage>
        <taxon>Eukaryota</taxon>
        <taxon>Fungi</taxon>
        <taxon>Dikarya</taxon>
        <taxon>Ascomycota</taxon>
        <taxon>Pezizomycotina</taxon>
        <taxon>Leotiomycetes</taxon>
        <taxon>Helotiales</taxon>
        <taxon>Hyaloscyphaceae</taxon>
        <taxon>Hyaloscypha</taxon>
        <taxon>Hyaloscypha bicolor</taxon>
    </lineage>
</organism>
<name>A0A2J6TBM3_9HELO</name>
<evidence type="ECO:0000256" key="1">
    <source>
        <dbReference type="SAM" id="SignalP"/>
    </source>
</evidence>
<dbReference type="RefSeq" id="XP_024737287.1">
    <property type="nucleotide sequence ID" value="XM_024876915.1"/>
</dbReference>
<keyword evidence="3" id="KW-1185">Reference proteome</keyword>
<accession>A0A2J6TBM3</accession>
<feature type="chain" id="PRO_5014359960" evidence="1">
    <location>
        <begin position="19"/>
        <end position="94"/>
    </location>
</feature>
<dbReference type="EMBL" id="KZ613790">
    <property type="protein sequence ID" value="PMD60383.1"/>
    <property type="molecule type" value="Genomic_DNA"/>
</dbReference>
<dbReference type="AlphaFoldDB" id="A0A2J6TBM3"/>
<dbReference type="OrthoDB" id="4186099at2759"/>
<proteinExistence type="predicted"/>
<feature type="signal peptide" evidence="1">
    <location>
        <begin position="1"/>
        <end position="18"/>
    </location>
</feature>
<reference evidence="2 3" key="1">
    <citation type="submission" date="2016-04" db="EMBL/GenBank/DDBJ databases">
        <title>A degradative enzymes factory behind the ericoid mycorrhizal symbiosis.</title>
        <authorList>
            <consortium name="DOE Joint Genome Institute"/>
            <person name="Martino E."/>
            <person name="Morin E."/>
            <person name="Grelet G."/>
            <person name="Kuo A."/>
            <person name="Kohler A."/>
            <person name="Daghino S."/>
            <person name="Barry K."/>
            <person name="Choi C."/>
            <person name="Cichocki N."/>
            <person name="Clum A."/>
            <person name="Copeland A."/>
            <person name="Hainaut M."/>
            <person name="Haridas S."/>
            <person name="Labutti K."/>
            <person name="Lindquist E."/>
            <person name="Lipzen A."/>
            <person name="Khouja H.-R."/>
            <person name="Murat C."/>
            <person name="Ohm R."/>
            <person name="Olson A."/>
            <person name="Spatafora J."/>
            <person name="Veneault-Fourrey C."/>
            <person name="Henrissat B."/>
            <person name="Grigoriev I."/>
            <person name="Martin F."/>
            <person name="Perotto S."/>
        </authorList>
    </citation>
    <scope>NUCLEOTIDE SEQUENCE [LARGE SCALE GENOMIC DNA]</scope>
    <source>
        <strain evidence="2 3">E</strain>
    </source>
</reference>
<dbReference type="InParanoid" id="A0A2J6TBM3"/>
<evidence type="ECO:0000313" key="2">
    <source>
        <dbReference type="EMBL" id="PMD60383.1"/>
    </source>
</evidence>
<dbReference type="STRING" id="1095630.A0A2J6TBM3"/>
<protein>
    <submittedName>
        <fullName evidence="2">Uncharacterized protein</fullName>
    </submittedName>
</protein>
<evidence type="ECO:0000313" key="3">
    <source>
        <dbReference type="Proteomes" id="UP000235371"/>
    </source>
</evidence>
<sequence>MKFTRTTMIIALATAAVARNCTPGLKYCGRTLLDIGNYADQIAQALADSNKGDSNGGRDDLFNCIGGSSGVIKFESICSNGCATEPAGVSDKCN</sequence>
<gene>
    <name evidence="2" type="ORF">K444DRAFT_560923</name>
</gene>
<keyword evidence="1" id="KW-0732">Signal</keyword>
<dbReference type="Proteomes" id="UP000235371">
    <property type="component" value="Unassembled WGS sequence"/>
</dbReference>